<proteinExistence type="predicted"/>
<evidence type="ECO:0000313" key="1">
    <source>
        <dbReference type="Proteomes" id="UP000046395"/>
    </source>
</evidence>
<dbReference type="AlphaFoldDB" id="A0A5S6QH75"/>
<dbReference type="WBParaSite" id="TMUE_2000006490.1">
    <property type="protein sequence ID" value="TMUE_2000006490.1"/>
    <property type="gene ID" value="WBGene00295681"/>
</dbReference>
<organism evidence="1 2">
    <name type="scientific">Trichuris muris</name>
    <name type="common">Mouse whipworm</name>
    <dbReference type="NCBI Taxonomy" id="70415"/>
    <lineage>
        <taxon>Eukaryota</taxon>
        <taxon>Metazoa</taxon>
        <taxon>Ecdysozoa</taxon>
        <taxon>Nematoda</taxon>
        <taxon>Enoplea</taxon>
        <taxon>Dorylaimia</taxon>
        <taxon>Trichinellida</taxon>
        <taxon>Trichuridae</taxon>
        <taxon>Trichuris</taxon>
    </lineage>
</organism>
<protein>
    <submittedName>
        <fullName evidence="2">Uncharacterized protein</fullName>
    </submittedName>
</protein>
<sequence>MRGHKLYKRTIMLNRRPVTNHPIFNYLISTYREMWHQEPGQQEGIVCRQLELRRKKYQRTPVQLSFF</sequence>
<evidence type="ECO:0000313" key="2">
    <source>
        <dbReference type="WBParaSite" id="TMUE_2000006490.1"/>
    </source>
</evidence>
<reference evidence="2" key="1">
    <citation type="submission" date="2019-12" db="UniProtKB">
        <authorList>
            <consortium name="WormBaseParasite"/>
        </authorList>
    </citation>
    <scope>IDENTIFICATION</scope>
</reference>
<accession>A0A5S6QH75</accession>
<dbReference type="Proteomes" id="UP000046395">
    <property type="component" value="Unassembled WGS sequence"/>
</dbReference>
<name>A0A5S6QH75_TRIMR</name>
<keyword evidence="1" id="KW-1185">Reference proteome</keyword>